<keyword evidence="6" id="KW-0445">Lipid transport</keyword>
<keyword evidence="4" id="KW-0963">Cytoplasm</keyword>
<evidence type="ECO:0000256" key="5">
    <source>
        <dbReference type="ARBA" id="ARBA00022737"/>
    </source>
</evidence>
<evidence type="ECO:0000256" key="9">
    <source>
        <dbReference type="SAM" id="MobiDB-lite"/>
    </source>
</evidence>
<dbReference type="GO" id="GO:0005829">
    <property type="term" value="C:cytosol"/>
    <property type="evidence" value="ECO:0007669"/>
    <property type="project" value="TreeGrafter"/>
</dbReference>
<evidence type="ECO:0000256" key="7">
    <source>
        <dbReference type="ARBA" id="ARBA00037246"/>
    </source>
</evidence>
<protein>
    <recommendedName>
        <fullName evidence="8">Glycolipid transfer protein</fullName>
    </recommendedName>
</protein>
<keyword evidence="5" id="KW-0677">Repeat</keyword>
<dbReference type="InterPro" id="IPR014830">
    <property type="entry name" value="Glycolipid_transfer_prot_dom"/>
</dbReference>
<dbReference type="AlphaFoldDB" id="A0A8C2SL08"/>
<proteinExistence type="inferred from homology"/>
<dbReference type="GO" id="GO:1902387">
    <property type="term" value="F:ceramide 1-phosphate binding"/>
    <property type="evidence" value="ECO:0007669"/>
    <property type="project" value="TreeGrafter"/>
</dbReference>
<keyword evidence="3" id="KW-0813">Transport</keyword>
<reference evidence="11" key="2">
    <citation type="submission" date="2025-08" db="UniProtKB">
        <authorList>
            <consortium name="Ensembl"/>
        </authorList>
    </citation>
    <scope>IDENTIFICATION</scope>
</reference>
<comment type="function">
    <text evidence="7">Accelerates the intermembrane transfer of various glycolipids. Catalyzes the transfer of various glycosphingolipids between membranes but does not catalyze the transfer of phospholipids. May be involved in the intracellular translocation of glucosylceramides.</text>
</comment>
<comment type="subcellular location">
    <subcellularLocation>
        <location evidence="1">Cytoplasm</location>
    </subcellularLocation>
</comment>
<feature type="region of interest" description="Disordered" evidence="9">
    <location>
        <begin position="249"/>
        <end position="285"/>
    </location>
</feature>
<feature type="region of interest" description="Disordered" evidence="9">
    <location>
        <begin position="198"/>
        <end position="217"/>
    </location>
</feature>
<evidence type="ECO:0000256" key="2">
    <source>
        <dbReference type="ARBA" id="ARBA00007148"/>
    </source>
</evidence>
<evidence type="ECO:0000256" key="3">
    <source>
        <dbReference type="ARBA" id="ARBA00022448"/>
    </source>
</evidence>
<evidence type="ECO:0000313" key="11">
    <source>
        <dbReference type="Ensembl" id="ENSCHIP00010044556.1"/>
    </source>
</evidence>
<evidence type="ECO:0000256" key="4">
    <source>
        <dbReference type="ARBA" id="ARBA00022490"/>
    </source>
</evidence>
<evidence type="ECO:0000256" key="1">
    <source>
        <dbReference type="ARBA" id="ARBA00004496"/>
    </source>
</evidence>
<dbReference type="Pfam" id="PF08718">
    <property type="entry name" value="GLTP"/>
    <property type="match status" value="1"/>
</dbReference>
<dbReference type="InterPro" id="IPR036497">
    <property type="entry name" value="GLTP_sf"/>
</dbReference>
<comment type="similarity">
    <text evidence="2">Belongs to the GLTP family.</text>
</comment>
<evidence type="ECO:0000259" key="10">
    <source>
        <dbReference type="Pfam" id="PF08718"/>
    </source>
</evidence>
<dbReference type="SUPFAM" id="SSF110004">
    <property type="entry name" value="Glycolipid transfer protein, GLTP"/>
    <property type="match status" value="1"/>
</dbReference>
<evidence type="ECO:0000256" key="6">
    <source>
        <dbReference type="ARBA" id="ARBA00023055"/>
    </source>
</evidence>
<dbReference type="Ensembl" id="ENSCHIT00010061837.1">
    <property type="protein sequence ID" value="ENSCHIP00010044556.1"/>
    <property type="gene ID" value="ENSCHIG00010032315.1"/>
</dbReference>
<feature type="domain" description="Glycolipid transfer protein" evidence="10">
    <location>
        <begin position="18"/>
        <end position="149"/>
    </location>
</feature>
<organism evidence="11">
    <name type="scientific">Capra hircus</name>
    <name type="common">Goat</name>
    <dbReference type="NCBI Taxonomy" id="9925"/>
    <lineage>
        <taxon>Eukaryota</taxon>
        <taxon>Metazoa</taxon>
        <taxon>Chordata</taxon>
        <taxon>Craniata</taxon>
        <taxon>Vertebrata</taxon>
        <taxon>Euteleostomi</taxon>
        <taxon>Mammalia</taxon>
        <taxon>Eutheria</taxon>
        <taxon>Laurasiatheria</taxon>
        <taxon>Artiodactyla</taxon>
        <taxon>Ruminantia</taxon>
        <taxon>Pecora</taxon>
        <taxon>Bovidae</taxon>
        <taxon>Caprinae</taxon>
        <taxon>Capra</taxon>
    </lineage>
</organism>
<dbReference type="PANTHER" id="PTHR10219:SF97">
    <property type="entry name" value="GLYCOLIPID TRANSFER PROTEIN"/>
    <property type="match status" value="1"/>
</dbReference>
<dbReference type="PANTHER" id="PTHR10219">
    <property type="entry name" value="GLYCOLIPID TRANSFER PROTEIN-RELATED"/>
    <property type="match status" value="1"/>
</dbReference>
<dbReference type="GO" id="GO:1902388">
    <property type="term" value="F:ceramide 1-phosphate transfer activity"/>
    <property type="evidence" value="ECO:0007669"/>
    <property type="project" value="TreeGrafter"/>
</dbReference>
<accession>A0A8C2SL08</accession>
<name>A0A8C2SL08_CAPHI</name>
<dbReference type="Gene3D" id="1.10.3520.10">
    <property type="entry name" value="Glycolipid transfer protein"/>
    <property type="match status" value="1"/>
</dbReference>
<evidence type="ECO:0000256" key="8">
    <source>
        <dbReference type="ARBA" id="ARBA00039340"/>
    </source>
</evidence>
<sequence>MALLAEHLLRPLPADKQIETGPFLEAVSHLPPFFDCLGSPVFTPIKADISGNITKIKAVYDTNPTKFRTLQNILEVEKEMYGAEWPKVGATLALMWLKRGLRFIQVFLQSICDGERDENHPNLIRVNATKAYEMALKKYHGWIVQKIFQGHLLTRLLVTCVGVMVTTGLQHQPGYGRSPPERRREPTGALHTVLAPLSPTVAPPARPSSLRKEWGSEGGSLSRVAQVMGRQGQASTESRQEIWHLWAIRPGKAGDSTHPGQGLQEPCPPAAHRALPPVKAPRPPL</sequence>
<reference evidence="11" key="1">
    <citation type="submission" date="2019-03" db="EMBL/GenBank/DDBJ databases">
        <title>Genome sequencing and reference-guided assembly of Black Bengal Goat (Capra hircus).</title>
        <authorList>
            <person name="Siddiki A.Z."/>
            <person name="Baten A."/>
            <person name="Billah M."/>
            <person name="Alam M.A.U."/>
            <person name="Shawrob K.S.M."/>
            <person name="Saha S."/>
            <person name="Chowdhury M."/>
            <person name="Rahman A.H."/>
            <person name="Stear M."/>
            <person name="Miah G."/>
            <person name="Das G.B."/>
            <person name="Hossain M.M."/>
            <person name="Kumkum M."/>
            <person name="Islam M.S."/>
            <person name="Mollah A.M."/>
            <person name="Ahsan A."/>
            <person name="Tusar F."/>
            <person name="Khan M.K.I."/>
        </authorList>
    </citation>
    <scope>NUCLEOTIDE SEQUENCE [LARGE SCALE GENOMIC DNA]</scope>
</reference>
<dbReference type="GO" id="GO:0016020">
    <property type="term" value="C:membrane"/>
    <property type="evidence" value="ECO:0007669"/>
    <property type="project" value="TreeGrafter"/>
</dbReference>